<keyword evidence="3" id="KW-1185">Reference proteome</keyword>
<feature type="chain" id="PRO_5031130474" evidence="1">
    <location>
        <begin position="26"/>
        <end position="250"/>
    </location>
</feature>
<dbReference type="EMBL" id="JACHXU010000012">
    <property type="protein sequence ID" value="MBB3207855.1"/>
    <property type="molecule type" value="Genomic_DNA"/>
</dbReference>
<dbReference type="AlphaFoldDB" id="A0A7W5E0H1"/>
<reference evidence="2 3" key="1">
    <citation type="submission" date="2020-08" db="EMBL/GenBank/DDBJ databases">
        <title>Genomic Encyclopedia of Type Strains, Phase III (KMG-III): the genomes of soil and plant-associated and newly described type strains.</title>
        <authorList>
            <person name="Whitman W."/>
        </authorList>
    </citation>
    <scope>NUCLEOTIDE SEQUENCE [LARGE SCALE GENOMIC DNA]</scope>
    <source>
        <strain evidence="2 3">CECT 8075</strain>
    </source>
</reference>
<gene>
    <name evidence="2" type="ORF">FHS27_003682</name>
</gene>
<sequence length="250" mass="27192">MKRLLGSIVASLIVIAIASATPADAQTYRSSVHRSSNDYGYNAYRQPAPPSSCQRSGRSLALAAQQYHDAVAHFSEETHRSRSVDSFTLRLIDRLDSQAATVERSASRANGMSRIIYEFNEIESLQPQVEAAVFGVGSPVARSAFGDCWNEVRVAFAALSREMQQLRAPAYGSNYGSTFEHGHGYSNYPSPPVGYRSRGYESGYRAPTPAPIVAPPVSYPVHPAPRAPRNRSDLGNTILGGLLSRVVRGF</sequence>
<feature type="signal peptide" evidence="1">
    <location>
        <begin position="1"/>
        <end position="25"/>
    </location>
</feature>
<protein>
    <submittedName>
        <fullName evidence="2">Uncharacterized protein</fullName>
    </submittedName>
</protein>
<proteinExistence type="predicted"/>
<name>A0A7W5E0H1_9BACT</name>
<accession>A0A7W5E0H1</accession>
<organism evidence="2 3">
    <name type="scientific">Aporhodopirellula rubra</name>
    <dbReference type="NCBI Taxonomy" id="980271"/>
    <lineage>
        <taxon>Bacteria</taxon>
        <taxon>Pseudomonadati</taxon>
        <taxon>Planctomycetota</taxon>
        <taxon>Planctomycetia</taxon>
        <taxon>Pirellulales</taxon>
        <taxon>Pirellulaceae</taxon>
        <taxon>Aporhodopirellula</taxon>
    </lineage>
</organism>
<evidence type="ECO:0000313" key="2">
    <source>
        <dbReference type="EMBL" id="MBB3207855.1"/>
    </source>
</evidence>
<dbReference type="RefSeq" id="WP_184306132.1">
    <property type="nucleotide sequence ID" value="NZ_JACHXU010000012.1"/>
</dbReference>
<dbReference type="Proteomes" id="UP000536179">
    <property type="component" value="Unassembled WGS sequence"/>
</dbReference>
<comment type="caution">
    <text evidence="2">The sequence shown here is derived from an EMBL/GenBank/DDBJ whole genome shotgun (WGS) entry which is preliminary data.</text>
</comment>
<evidence type="ECO:0000256" key="1">
    <source>
        <dbReference type="SAM" id="SignalP"/>
    </source>
</evidence>
<keyword evidence="1" id="KW-0732">Signal</keyword>
<evidence type="ECO:0000313" key="3">
    <source>
        <dbReference type="Proteomes" id="UP000536179"/>
    </source>
</evidence>